<evidence type="ECO:0000256" key="1">
    <source>
        <dbReference type="ARBA" id="ARBA00001947"/>
    </source>
</evidence>
<dbReference type="GO" id="GO:0006423">
    <property type="term" value="P:cysteinyl-tRNA aminoacylation"/>
    <property type="evidence" value="ECO:0007669"/>
    <property type="project" value="UniProtKB-UniRule"/>
</dbReference>
<dbReference type="InterPro" id="IPR014729">
    <property type="entry name" value="Rossmann-like_a/b/a_fold"/>
</dbReference>
<reference evidence="17" key="1">
    <citation type="journal article" date="2020" name="mSystems">
        <title>Genome- and Community-Level Interaction Insights into Carbon Utilization and Element Cycling Functions of Hydrothermarchaeota in Hydrothermal Sediment.</title>
        <authorList>
            <person name="Zhou Z."/>
            <person name="Liu Y."/>
            <person name="Xu W."/>
            <person name="Pan J."/>
            <person name="Luo Z.H."/>
            <person name="Li M."/>
        </authorList>
    </citation>
    <scope>NUCLEOTIDE SEQUENCE</scope>
    <source>
        <strain evidence="17">HyVt-388</strain>
    </source>
</reference>
<evidence type="ECO:0000259" key="16">
    <source>
        <dbReference type="SMART" id="SM00840"/>
    </source>
</evidence>
<dbReference type="SUPFAM" id="SSF52374">
    <property type="entry name" value="Nucleotidylyl transferase"/>
    <property type="match status" value="1"/>
</dbReference>
<evidence type="ECO:0000256" key="13">
    <source>
        <dbReference type="ARBA" id="ARBA00022917"/>
    </source>
</evidence>
<comment type="subcellular location">
    <subcellularLocation>
        <location evidence="2">Cytoplasm</location>
    </subcellularLocation>
</comment>
<evidence type="ECO:0000256" key="15">
    <source>
        <dbReference type="NCBIfam" id="TIGR00435"/>
    </source>
</evidence>
<dbReference type="InterPro" id="IPR009080">
    <property type="entry name" value="tRNAsynth_Ia_anticodon-bd"/>
</dbReference>
<evidence type="ECO:0000313" key="18">
    <source>
        <dbReference type="Proteomes" id="UP000885826"/>
    </source>
</evidence>
<evidence type="ECO:0000256" key="10">
    <source>
        <dbReference type="ARBA" id="ARBA00022741"/>
    </source>
</evidence>
<keyword evidence="10" id="KW-0547">Nucleotide-binding</keyword>
<evidence type="ECO:0000256" key="5">
    <source>
        <dbReference type="ARBA" id="ARBA00012832"/>
    </source>
</evidence>
<organism evidence="17 18">
    <name type="scientific">candidate division WOR-3 bacterium</name>
    <dbReference type="NCBI Taxonomy" id="2052148"/>
    <lineage>
        <taxon>Bacteria</taxon>
        <taxon>Bacteria division WOR-3</taxon>
    </lineage>
</organism>
<dbReference type="Pfam" id="PF01406">
    <property type="entry name" value="tRNA-synt_1e"/>
    <property type="match status" value="1"/>
</dbReference>
<dbReference type="AlphaFoldDB" id="A0A9C9EME8"/>
<evidence type="ECO:0000256" key="7">
    <source>
        <dbReference type="ARBA" id="ARBA00022490"/>
    </source>
</evidence>
<dbReference type="PRINTS" id="PR00983">
    <property type="entry name" value="TRNASYNTHCYS"/>
</dbReference>
<proteinExistence type="inferred from homology"/>
<keyword evidence="7" id="KW-0963">Cytoplasm</keyword>
<dbReference type="InterPro" id="IPR024909">
    <property type="entry name" value="Cys-tRNA/MSH_ligase"/>
</dbReference>
<keyword evidence="9" id="KW-0479">Metal-binding</keyword>
<gene>
    <name evidence="17" type="ORF">ENI34_04675</name>
</gene>
<dbReference type="GO" id="GO:0004817">
    <property type="term" value="F:cysteine-tRNA ligase activity"/>
    <property type="evidence" value="ECO:0007669"/>
    <property type="project" value="UniProtKB-UniRule"/>
</dbReference>
<dbReference type="GO" id="GO:0005524">
    <property type="term" value="F:ATP binding"/>
    <property type="evidence" value="ECO:0007669"/>
    <property type="project" value="UniProtKB-KW"/>
</dbReference>
<evidence type="ECO:0000256" key="4">
    <source>
        <dbReference type="ARBA" id="ARBA00011245"/>
    </source>
</evidence>
<dbReference type="InterPro" id="IPR015273">
    <property type="entry name" value="Cys-tRNA-synt_Ia_DALR"/>
</dbReference>
<comment type="cofactor">
    <cofactor evidence="1">
        <name>Zn(2+)</name>
        <dbReference type="ChEBI" id="CHEBI:29105"/>
    </cofactor>
</comment>
<dbReference type="PANTHER" id="PTHR10890">
    <property type="entry name" value="CYSTEINYL-TRNA SYNTHETASE"/>
    <property type="match status" value="1"/>
</dbReference>
<dbReference type="Proteomes" id="UP000885826">
    <property type="component" value="Unassembled WGS sequence"/>
</dbReference>
<evidence type="ECO:0000256" key="14">
    <source>
        <dbReference type="ARBA" id="ARBA00023146"/>
    </source>
</evidence>
<comment type="subunit">
    <text evidence="4">Monomer.</text>
</comment>
<comment type="similarity">
    <text evidence="3">Belongs to the class-I aminoacyl-tRNA synthetase family.</text>
</comment>
<dbReference type="SUPFAM" id="SSF47323">
    <property type="entry name" value="Anticodon-binding domain of a subclass of class I aminoacyl-tRNA synthetases"/>
    <property type="match status" value="1"/>
</dbReference>
<feature type="domain" description="Cysteinyl-tRNA synthetase class Ia DALR" evidence="16">
    <location>
        <begin position="237"/>
        <end position="292"/>
    </location>
</feature>
<dbReference type="EC" id="6.1.1.16" evidence="5 15"/>
<dbReference type="SMART" id="SM00840">
    <property type="entry name" value="DALR_2"/>
    <property type="match status" value="1"/>
</dbReference>
<dbReference type="NCBIfam" id="TIGR00435">
    <property type="entry name" value="cysS"/>
    <property type="match status" value="1"/>
</dbReference>
<sequence>LNIKRADFYPRASQHIEEIIGLVQRLIDKGFAYEKGGDVYFRVRRFSEYGRLSGKSIDELIAGARIEPTEHKEDPLDFALWKAAKPDEPYWFSPWSKGRPGWHIECSAMSMHYLGETFDIHMGGEDLIFPHHENEIAQSVAATGKEFARFWIHNGWVTLGGEKMAKSTGHYFLIEDLLKEYNPNVIRLYLLKTQYRNQLEFSEERLKEAKAAYLRIQTYIQGFNDLPDIDTPLMFEEFSKAMDDDLNTPKALGVIYDLITRGYEEGGHDIGASVRLYLDILGFNREKIEEPFAEVMQLFREVCARIEKENQRELLEQIKDDFWGGLDKFQGPDFVFPMVVNLLLKIRNIFRKEKKYEFADYIRKRLAEHHIQIQDKGMEITTYRLEAK</sequence>
<protein>
    <recommendedName>
        <fullName evidence="6 15">Cysteine--tRNA ligase</fullName>
        <ecNumber evidence="5 15">6.1.1.16</ecNumber>
    </recommendedName>
</protein>
<evidence type="ECO:0000256" key="3">
    <source>
        <dbReference type="ARBA" id="ARBA00005594"/>
    </source>
</evidence>
<dbReference type="PANTHER" id="PTHR10890:SF3">
    <property type="entry name" value="CYSTEINE--TRNA LIGASE, CYTOPLASMIC"/>
    <property type="match status" value="1"/>
</dbReference>
<dbReference type="Pfam" id="PF09190">
    <property type="entry name" value="DALR_2"/>
    <property type="match status" value="1"/>
</dbReference>
<feature type="non-terminal residue" evidence="17">
    <location>
        <position position="1"/>
    </location>
</feature>
<evidence type="ECO:0000256" key="6">
    <source>
        <dbReference type="ARBA" id="ARBA00014738"/>
    </source>
</evidence>
<keyword evidence="8 17" id="KW-0436">Ligase</keyword>
<evidence type="ECO:0000256" key="8">
    <source>
        <dbReference type="ARBA" id="ARBA00022598"/>
    </source>
</evidence>
<evidence type="ECO:0000256" key="11">
    <source>
        <dbReference type="ARBA" id="ARBA00022833"/>
    </source>
</evidence>
<accession>A0A9C9EME8</accession>
<evidence type="ECO:0000256" key="2">
    <source>
        <dbReference type="ARBA" id="ARBA00004496"/>
    </source>
</evidence>
<name>A0A9C9EME8_UNCW3</name>
<evidence type="ECO:0000256" key="9">
    <source>
        <dbReference type="ARBA" id="ARBA00022723"/>
    </source>
</evidence>
<dbReference type="InterPro" id="IPR032678">
    <property type="entry name" value="tRNA-synt_1_cat_dom"/>
</dbReference>
<keyword evidence="13" id="KW-0648">Protein biosynthesis</keyword>
<keyword evidence="14" id="KW-0030">Aminoacyl-tRNA synthetase</keyword>
<dbReference type="Gene3D" id="1.20.120.640">
    <property type="entry name" value="Anticodon-binding domain of a subclass of class I aminoacyl-tRNA synthetases"/>
    <property type="match status" value="1"/>
</dbReference>
<keyword evidence="12" id="KW-0067">ATP-binding</keyword>
<evidence type="ECO:0000313" key="17">
    <source>
        <dbReference type="EMBL" id="HEC78422.1"/>
    </source>
</evidence>
<keyword evidence="11" id="KW-0862">Zinc</keyword>
<dbReference type="GO" id="GO:0005737">
    <property type="term" value="C:cytoplasm"/>
    <property type="evidence" value="ECO:0007669"/>
    <property type="project" value="UniProtKB-SubCell"/>
</dbReference>
<dbReference type="Gene3D" id="3.40.50.620">
    <property type="entry name" value="HUPs"/>
    <property type="match status" value="1"/>
</dbReference>
<dbReference type="EMBL" id="DRIG01000048">
    <property type="protein sequence ID" value="HEC78422.1"/>
    <property type="molecule type" value="Genomic_DNA"/>
</dbReference>
<evidence type="ECO:0000256" key="12">
    <source>
        <dbReference type="ARBA" id="ARBA00022840"/>
    </source>
</evidence>
<dbReference type="InterPro" id="IPR015803">
    <property type="entry name" value="Cys-tRNA-ligase"/>
</dbReference>
<comment type="caution">
    <text evidence="17">The sequence shown here is derived from an EMBL/GenBank/DDBJ whole genome shotgun (WGS) entry which is preliminary data.</text>
</comment>
<dbReference type="GO" id="GO:0046872">
    <property type="term" value="F:metal ion binding"/>
    <property type="evidence" value="ECO:0007669"/>
    <property type="project" value="UniProtKB-KW"/>
</dbReference>